<evidence type="ECO:0000259" key="8">
    <source>
        <dbReference type="PROSITE" id="PS50928"/>
    </source>
</evidence>
<dbReference type="SUPFAM" id="SSF161098">
    <property type="entry name" value="MetI-like"/>
    <property type="match status" value="1"/>
</dbReference>
<dbReference type="InterPro" id="IPR000515">
    <property type="entry name" value="MetI-like"/>
</dbReference>
<feature type="domain" description="ABC transmembrane type-1" evidence="8">
    <location>
        <begin position="17"/>
        <end position="201"/>
    </location>
</feature>
<dbReference type="KEGG" id="wsu:WS0979"/>
<evidence type="ECO:0000256" key="2">
    <source>
        <dbReference type="ARBA" id="ARBA00022448"/>
    </source>
</evidence>
<protein>
    <submittedName>
        <fullName evidence="9">OLIGOPEPTIDE ABC TRANSPORTER PERMEASE</fullName>
    </submittedName>
</protein>
<proteinExistence type="inferred from homology"/>
<accession>Q7M9E6</accession>
<gene>
    <name evidence="9" type="ordered locus">WS0979</name>
</gene>
<keyword evidence="4 7" id="KW-0812">Transmembrane</keyword>
<evidence type="ECO:0000256" key="4">
    <source>
        <dbReference type="ARBA" id="ARBA00022692"/>
    </source>
</evidence>
<dbReference type="InterPro" id="IPR050366">
    <property type="entry name" value="BP-dependent_transpt_permease"/>
</dbReference>
<dbReference type="PANTHER" id="PTHR43386">
    <property type="entry name" value="OLIGOPEPTIDE TRANSPORT SYSTEM PERMEASE PROTEIN APPC"/>
    <property type="match status" value="1"/>
</dbReference>
<comment type="subcellular location">
    <subcellularLocation>
        <location evidence="1 7">Cell membrane</location>
        <topology evidence="1 7">Multi-pass membrane protein</topology>
    </subcellularLocation>
</comment>
<dbReference type="PROSITE" id="PS50928">
    <property type="entry name" value="ABC_TM1"/>
    <property type="match status" value="1"/>
</dbReference>
<dbReference type="Gene3D" id="1.10.3720.10">
    <property type="entry name" value="MetI-like"/>
    <property type="match status" value="1"/>
</dbReference>
<feature type="transmembrane region" description="Helical" evidence="7">
    <location>
        <begin position="133"/>
        <end position="160"/>
    </location>
</feature>
<dbReference type="GO" id="GO:0005886">
    <property type="term" value="C:plasma membrane"/>
    <property type="evidence" value="ECO:0007669"/>
    <property type="project" value="UniProtKB-SubCell"/>
</dbReference>
<evidence type="ECO:0000256" key="6">
    <source>
        <dbReference type="ARBA" id="ARBA00023136"/>
    </source>
</evidence>
<name>Q7M9E6_WOLSU</name>
<dbReference type="Proteomes" id="UP000000422">
    <property type="component" value="Chromosome"/>
</dbReference>
<dbReference type="HOGENOM" id="CLU_028518_5_3_7"/>
<keyword evidence="10" id="KW-1185">Reference proteome</keyword>
<evidence type="ECO:0000256" key="1">
    <source>
        <dbReference type="ARBA" id="ARBA00004651"/>
    </source>
</evidence>
<dbReference type="Pfam" id="PF00528">
    <property type="entry name" value="BPD_transp_1"/>
    <property type="match status" value="1"/>
</dbReference>
<dbReference type="InterPro" id="IPR035906">
    <property type="entry name" value="MetI-like_sf"/>
</dbReference>
<organism evidence="10">
    <name type="scientific">Wolinella succinogenes (strain ATCC 29543 / DSM 1740 / CCUG 13145 / JCM 31913 / LMG 7466 / NCTC 11488 / FDC 602W)</name>
    <name type="common">Vibrio succinogenes</name>
    <dbReference type="NCBI Taxonomy" id="273121"/>
    <lineage>
        <taxon>Bacteria</taxon>
        <taxon>Pseudomonadati</taxon>
        <taxon>Campylobacterota</taxon>
        <taxon>Epsilonproteobacteria</taxon>
        <taxon>Campylobacterales</taxon>
        <taxon>Helicobacteraceae</taxon>
        <taxon>Wolinella</taxon>
    </lineage>
</organism>
<feature type="transmembrane region" description="Helical" evidence="7">
    <location>
        <begin position="62"/>
        <end position="85"/>
    </location>
</feature>
<sequence>MGRCILSRLLYGVRTTLFLSMAIVALSLLIALVLGLSAAFFRRAEEWIMRACDAMLSFPSELMFLAIVGMLGPGILNTLIAGIIAKSAWHTRMIYAFALHLKDQNYLLFAQAAKTPLHLILRKHLWRALSLKVILLATMDIGWMVLSLSALSFLGLGVQAPTPEWGVMLSEAKEAMSFNPIQMLPPGMAILLIVLAFNFWGDTLQTLLDPKHSFPKGHS</sequence>
<feature type="transmembrane region" description="Helical" evidence="7">
    <location>
        <begin position="180"/>
        <end position="201"/>
    </location>
</feature>
<comment type="similarity">
    <text evidence="7">Belongs to the binding-protein-dependent transport system permease family.</text>
</comment>
<dbReference type="CDD" id="cd06261">
    <property type="entry name" value="TM_PBP2"/>
    <property type="match status" value="1"/>
</dbReference>
<dbReference type="STRING" id="273121.WS0979"/>
<reference evidence="9 10" key="1">
    <citation type="journal article" date="2003" name="Proc. Natl. Acad. Sci. U.S.A.">
        <title>Complete genome sequence and analysis of Wolinella succinogenes.</title>
        <authorList>
            <person name="Baar C."/>
            <person name="Eppinger M."/>
            <person name="Raddatz G."/>
            <person name="Simon JM."/>
            <person name="Lanz C."/>
            <person name="Klimmek O."/>
            <person name="Nandakumar R."/>
            <person name="Gross R."/>
            <person name="Rosinus A."/>
            <person name="Keller H."/>
            <person name="Jagtap P."/>
            <person name="Linke B."/>
            <person name="Meyer F."/>
            <person name="Lederer H."/>
            <person name="Schuster S.C."/>
        </authorList>
    </citation>
    <scope>NUCLEOTIDE SEQUENCE [LARGE SCALE GENOMIC DNA]</scope>
    <source>
        <strain evidence="10">ATCC 29543 / DSM 1740 / CCUG 13145 / JCM 31913 / LMG 7466 / NCTC 11488 / FDC 602W</strain>
    </source>
</reference>
<keyword evidence="5 7" id="KW-1133">Transmembrane helix</keyword>
<evidence type="ECO:0000313" key="10">
    <source>
        <dbReference type="Proteomes" id="UP000000422"/>
    </source>
</evidence>
<evidence type="ECO:0000256" key="3">
    <source>
        <dbReference type="ARBA" id="ARBA00022475"/>
    </source>
</evidence>
<keyword evidence="3" id="KW-1003">Cell membrane</keyword>
<evidence type="ECO:0000256" key="7">
    <source>
        <dbReference type="RuleBase" id="RU363032"/>
    </source>
</evidence>
<evidence type="ECO:0000256" key="5">
    <source>
        <dbReference type="ARBA" id="ARBA00022989"/>
    </source>
</evidence>
<dbReference type="PANTHER" id="PTHR43386:SF1">
    <property type="entry name" value="D,D-DIPEPTIDE TRANSPORT SYSTEM PERMEASE PROTEIN DDPC-RELATED"/>
    <property type="match status" value="1"/>
</dbReference>
<dbReference type="AlphaFoldDB" id="Q7M9E6"/>
<feature type="transmembrane region" description="Helical" evidence="7">
    <location>
        <begin position="17"/>
        <end position="41"/>
    </location>
</feature>
<dbReference type="GO" id="GO:0055085">
    <property type="term" value="P:transmembrane transport"/>
    <property type="evidence" value="ECO:0007669"/>
    <property type="project" value="InterPro"/>
</dbReference>
<evidence type="ECO:0000313" key="9">
    <source>
        <dbReference type="EMBL" id="CAE10082.1"/>
    </source>
</evidence>
<keyword evidence="2 7" id="KW-0813">Transport</keyword>
<dbReference type="EMBL" id="BX571659">
    <property type="protein sequence ID" value="CAE10082.1"/>
    <property type="molecule type" value="Genomic_DNA"/>
</dbReference>
<keyword evidence="6 7" id="KW-0472">Membrane</keyword>
<dbReference type="eggNOG" id="COG1173">
    <property type="taxonomic scope" value="Bacteria"/>
</dbReference>